<keyword evidence="2" id="KW-1185">Reference proteome</keyword>
<comment type="caution">
    <text evidence="1">The sequence shown here is derived from an EMBL/GenBank/DDBJ whole genome shotgun (WGS) entry which is preliminary data.</text>
</comment>
<reference evidence="1 2" key="1">
    <citation type="journal article" date="2018" name="Sci. Rep.">
        <title>Genomic signatures of local adaptation to the degree of environmental predictability in rotifers.</title>
        <authorList>
            <person name="Franch-Gras L."/>
            <person name="Hahn C."/>
            <person name="Garcia-Roger E.M."/>
            <person name="Carmona M.J."/>
            <person name="Serra M."/>
            <person name="Gomez A."/>
        </authorList>
    </citation>
    <scope>NUCLEOTIDE SEQUENCE [LARGE SCALE GENOMIC DNA]</scope>
    <source>
        <strain evidence="1">HYR1</strain>
    </source>
</reference>
<name>A0A3M7RJ59_BRAPC</name>
<dbReference type="Proteomes" id="UP000276133">
    <property type="component" value="Unassembled WGS sequence"/>
</dbReference>
<evidence type="ECO:0000313" key="1">
    <source>
        <dbReference type="EMBL" id="RNA23602.1"/>
    </source>
</evidence>
<gene>
    <name evidence="1" type="ORF">BpHYR1_049561</name>
</gene>
<sequence>MSSTIPSLKYSASGSAKRTNHFWLENDDQKTINTIVPRQRGFPFSLEVKDASPINTKKNI</sequence>
<organism evidence="1 2">
    <name type="scientific">Brachionus plicatilis</name>
    <name type="common">Marine rotifer</name>
    <name type="synonym">Brachionus muelleri</name>
    <dbReference type="NCBI Taxonomy" id="10195"/>
    <lineage>
        <taxon>Eukaryota</taxon>
        <taxon>Metazoa</taxon>
        <taxon>Spiralia</taxon>
        <taxon>Gnathifera</taxon>
        <taxon>Rotifera</taxon>
        <taxon>Eurotatoria</taxon>
        <taxon>Monogononta</taxon>
        <taxon>Pseudotrocha</taxon>
        <taxon>Ploima</taxon>
        <taxon>Brachionidae</taxon>
        <taxon>Brachionus</taxon>
    </lineage>
</organism>
<protein>
    <submittedName>
        <fullName evidence="1">Uncharacterized protein</fullName>
    </submittedName>
</protein>
<proteinExistence type="predicted"/>
<dbReference type="EMBL" id="REGN01003253">
    <property type="protein sequence ID" value="RNA23602.1"/>
    <property type="molecule type" value="Genomic_DNA"/>
</dbReference>
<evidence type="ECO:0000313" key="2">
    <source>
        <dbReference type="Proteomes" id="UP000276133"/>
    </source>
</evidence>
<accession>A0A3M7RJ59</accession>
<dbReference type="AlphaFoldDB" id="A0A3M7RJ59"/>